<dbReference type="HAMAP" id="MF_00392">
    <property type="entry name" value="LpxB"/>
    <property type="match status" value="1"/>
</dbReference>
<dbReference type="GO" id="GO:0016020">
    <property type="term" value="C:membrane"/>
    <property type="evidence" value="ECO:0007669"/>
    <property type="project" value="GOC"/>
</dbReference>
<evidence type="ECO:0000313" key="9">
    <source>
        <dbReference type="Proteomes" id="UP001174909"/>
    </source>
</evidence>
<dbReference type="EMBL" id="CASHTH010002766">
    <property type="protein sequence ID" value="CAI8035030.1"/>
    <property type="molecule type" value="Genomic_DNA"/>
</dbReference>
<keyword evidence="6" id="KW-0443">Lipid metabolism</keyword>
<evidence type="ECO:0000256" key="2">
    <source>
        <dbReference type="ARBA" id="ARBA00022516"/>
    </source>
</evidence>
<dbReference type="AlphaFoldDB" id="A0AA35SRP3"/>
<evidence type="ECO:0000256" key="4">
    <source>
        <dbReference type="ARBA" id="ARBA00022676"/>
    </source>
</evidence>
<evidence type="ECO:0000256" key="6">
    <source>
        <dbReference type="ARBA" id="ARBA00023098"/>
    </source>
</evidence>
<comment type="catalytic activity">
    <reaction evidence="7">
        <text>a lipid X + a UDP-2-N,3-O-bis[(3R)-3-hydroxyacyl]-alpha-D-glucosamine = a lipid A disaccharide + UDP + H(+)</text>
        <dbReference type="Rhea" id="RHEA:67828"/>
        <dbReference type="ChEBI" id="CHEBI:15378"/>
        <dbReference type="ChEBI" id="CHEBI:58223"/>
        <dbReference type="ChEBI" id="CHEBI:137748"/>
        <dbReference type="ChEBI" id="CHEBI:176338"/>
        <dbReference type="ChEBI" id="CHEBI:176343"/>
        <dbReference type="EC" id="2.4.1.182"/>
    </reaction>
</comment>
<dbReference type="GO" id="GO:0009245">
    <property type="term" value="P:lipid A biosynthetic process"/>
    <property type="evidence" value="ECO:0007669"/>
    <property type="project" value="UniProtKB-KW"/>
</dbReference>
<organism evidence="8 9">
    <name type="scientific">Geodia barretti</name>
    <name type="common">Barrett's horny sponge</name>
    <dbReference type="NCBI Taxonomy" id="519541"/>
    <lineage>
        <taxon>Eukaryota</taxon>
        <taxon>Metazoa</taxon>
        <taxon>Porifera</taxon>
        <taxon>Demospongiae</taxon>
        <taxon>Heteroscleromorpha</taxon>
        <taxon>Tetractinellida</taxon>
        <taxon>Astrophorina</taxon>
        <taxon>Geodiidae</taxon>
        <taxon>Geodia</taxon>
    </lineage>
</organism>
<evidence type="ECO:0000256" key="5">
    <source>
        <dbReference type="ARBA" id="ARBA00022679"/>
    </source>
</evidence>
<keyword evidence="9" id="KW-1185">Reference proteome</keyword>
<evidence type="ECO:0000256" key="7">
    <source>
        <dbReference type="ARBA" id="ARBA00048975"/>
    </source>
</evidence>
<proteinExistence type="inferred from homology"/>
<keyword evidence="4" id="KW-0328">Glycosyltransferase</keyword>
<dbReference type="EC" id="2.4.1.182" evidence="1"/>
<accession>A0AA35SRP3</accession>
<comment type="caution">
    <text evidence="8">The sequence shown here is derived from an EMBL/GenBank/DDBJ whole genome shotgun (WGS) entry which is preliminary data.</text>
</comment>
<keyword evidence="5" id="KW-0808">Transferase</keyword>
<protein>
    <recommendedName>
        <fullName evidence="1">lipid-A-disaccharide synthase</fullName>
        <ecNumber evidence="1">2.4.1.182</ecNumber>
    </recommendedName>
</protein>
<dbReference type="SUPFAM" id="SSF53756">
    <property type="entry name" value="UDP-Glycosyltransferase/glycogen phosphorylase"/>
    <property type="match status" value="1"/>
</dbReference>
<dbReference type="Proteomes" id="UP001174909">
    <property type="component" value="Unassembled WGS sequence"/>
</dbReference>
<dbReference type="PANTHER" id="PTHR30372">
    <property type="entry name" value="LIPID-A-DISACCHARIDE SYNTHASE"/>
    <property type="match status" value="1"/>
</dbReference>
<dbReference type="Pfam" id="PF02684">
    <property type="entry name" value="LpxB"/>
    <property type="match status" value="1"/>
</dbReference>
<evidence type="ECO:0000256" key="3">
    <source>
        <dbReference type="ARBA" id="ARBA00022556"/>
    </source>
</evidence>
<evidence type="ECO:0000313" key="8">
    <source>
        <dbReference type="EMBL" id="CAI8035030.1"/>
    </source>
</evidence>
<dbReference type="InterPro" id="IPR003835">
    <property type="entry name" value="Glyco_trans_19"/>
</dbReference>
<dbReference type="PANTHER" id="PTHR30372:SF4">
    <property type="entry name" value="LIPID-A-DISACCHARIDE SYNTHASE, MITOCHONDRIAL-RELATED"/>
    <property type="match status" value="1"/>
</dbReference>
<keyword evidence="2" id="KW-0444">Lipid biosynthesis</keyword>
<dbReference type="GO" id="GO:0005543">
    <property type="term" value="F:phospholipid binding"/>
    <property type="evidence" value="ECO:0007669"/>
    <property type="project" value="TreeGrafter"/>
</dbReference>
<reference evidence="8" key="1">
    <citation type="submission" date="2023-03" db="EMBL/GenBank/DDBJ databases">
        <authorList>
            <person name="Steffen K."/>
            <person name="Cardenas P."/>
        </authorList>
    </citation>
    <scope>NUCLEOTIDE SEQUENCE</scope>
</reference>
<dbReference type="GO" id="GO:0008915">
    <property type="term" value="F:lipid-A-disaccharide synthase activity"/>
    <property type="evidence" value="ECO:0007669"/>
    <property type="project" value="UniProtKB-EC"/>
</dbReference>
<name>A0AA35SRP3_GEOBA</name>
<dbReference type="NCBIfam" id="TIGR00215">
    <property type="entry name" value="lpxB"/>
    <property type="match status" value="1"/>
</dbReference>
<sequence>MDSHAQDAPLLIIAGETSGDQHGAAMARVLREDFPDLSIFGVGGEHMRAAGVETLFDVEALNVVGLVEVLAKVPSGLLMARRLLQAARERGVRVVVLIDAPGFNLPFARWAKQAGLQVVYYVSPQIWAWRQNRIHKVARRVDKMLTLFPFEVPFYAAAGVDAEYVGHPLLDCLPGLPDRSQAAQTLGLDTQRPIVALLPGSRRREVELLLQPMLAALSLIRHDLPEVQGVLPVAPTVAETVQQIVSGFPGALTVVSQQSLTAFSAADFALVASGTATLEAGLIGAPMVIVYRVNRLTAWLARRLLRVPCVGLINIVAGHRVVPELLQEAVSPRAMAAAALSVLRDPVEARRIRGELTALRATMGEGGSSRRAAASVGAVLRQARDRHTDVRVPE</sequence>
<evidence type="ECO:0000256" key="1">
    <source>
        <dbReference type="ARBA" id="ARBA00012687"/>
    </source>
</evidence>
<keyword evidence="3" id="KW-0441">Lipid A biosynthesis</keyword>
<gene>
    <name evidence="8" type="ORF">GBAR_LOCUS19663</name>
</gene>